<dbReference type="SMART" id="SM00091">
    <property type="entry name" value="PAS"/>
    <property type="match status" value="1"/>
</dbReference>
<evidence type="ECO:0000259" key="3">
    <source>
        <dbReference type="PROSITE" id="PS50113"/>
    </source>
</evidence>
<evidence type="ECO:0000259" key="4">
    <source>
        <dbReference type="PROSITE" id="PS50887"/>
    </source>
</evidence>
<dbReference type="CDD" id="cd00130">
    <property type="entry name" value="PAS"/>
    <property type="match status" value="1"/>
</dbReference>
<comment type="caution">
    <text evidence="5">The sequence shown here is derived from an EMBL/GenBank/DDBJ whole genome shotgun (WGS) entry which is preliminary data.</text>
</comment>
<dbReference type="PROSITE" id="PS50887">
    <property type="entry name" value="GGDEF"/>
    <property type="match status" value="1"/>
</dbReference>
<dbReference type="Gene3D" id="3.30.450.40">
    <property type="match status" value="2"/>
</dbReference>
<dbReference type="SUPFAM" id="SSF55073">
    <property type="entry name" value="Nucleotide cyclase"/>
    <property type="match status" value="1"/>
</dbReference>
<dbReference type="PROSITE" id="PS50112">
    <property type="entry name" value="PAS"/>
    <property type="match status" value="1"/>
</dbReference>
<dbReference type="FunFam" id="3.30.70.270:FF:000001">
    <property type="entry name" value="Diguanylate cyclase domain protein"/>
    <property type="match status" value="1"/>
</dbReference>
<dbReference type="Pfam" id="PF13426">
    <property type="entry name" value="PAS_9"/>
    <property type="match status" value="1"/>
</dbReference>
<gene>
    <name evidence="5" type="ORF">ENR15_05805</name>
</gene>
<dbReference type="InterPro" id="IPR043128">
    <property type="entry name" value="Rev_trsase/Diguanyl_cyclase"/>
</dbReference>
<dbReference type="NCBIfam" id="TIGR00254">
    <property type="entry name" value="GGDEF"/>
    <property type="match status" value="1"/>
</dbReference>
<feature type="domain" description="PAS" evidence="2">
    <location>
        <begin position="356"/>
        <end position="427"/>
    </location>
</feature>
<dbReference type="SMART" id="SM00086">
    <property type="entry name" value="PAC"/>
    <property type="match status" value="1"/>
</dbReference>
<evidence type="ECO:0000259" key="2">
    <source>
        <dbReference type="PROSITE" id="PS50112"/>
    </source>
</evidence>
<protein>
    <submittedName>
        <fullName evidence="5">Diguanylate cyclase</fullName>
    </submittedName>
</protein>
<dbReference type="InterPro" id="IPR000700">
    <property type="entry name" value="PAS-assoc_C"/>
</dbReference>
<dbReference type="Pfam" id="PF13185">
    <property type="entry name" value="GAF_2"/>
    <property type="match status" value="1"/>
</dbReference>
<dbReference type="SMART" id="SM00267">
    <property type="entry name" value="GGDEF"/>
    <property type="match status" value="1"/>
</dbReference>
<dbReference type="InterPro" id="IPR052163">
    <property type="entry name" value="DGC-Regulatory_Protein"/>
</dbReference>
<dbReference type="SUPFAM" id="SSF55781">
    <property type="entry name" value="GAF domain-like"/>
    <property type="match status" value="1"/>
</dbReference>
<dbReference type="PANTHER" id="PTHR46663">
    <property type="entry name" value="DIGUANYLATE CYCLASE DGCT-RELATED"/>
    <property type="match status" value="1"/>
</dbReference>
<dbReference type="InterPro" id="IPR029016">
    <property type="entry name" value="GAF-like_dom_sf"/>
</dbReference>
<dbReference type="InterPro" id="IPR029787">
    <property type="entry name" value="Nucleotide_cyclase"/>
</dbReference>
<feature type="domain" description="GGDEF" evidence="4">
    <location>
        <begin position="743"/>
        <end position="876"/>
    </location>
</feature>
<reference evidence="5" key="1">
    <citation type="journal article" date="2020" name="mSystems">
        <title>Genome- and Community-Level Interaction Insights into Carbon Utilization and Element Cycling Functions of Hydrothermarchaeota in Hydrothermal Sediment.</title>
        <authorList>
            <person name="Zhou Z."/>
            <person name="Liu Y."/>
            <person name="Xu W."/>
            <person name="Pan J."/>
            <person name="Luo Z.H."/>
            <person name="Li M."/>
        </authorList>
    </citation>
    <scope>NUCLEOTIDE SEQUENCE [LARGE SCALE GENOMIC DNA]</scope>
    <source>
        <strain evidence="5">SpSt-374</strain>
    </source>
</reference>
<dbReference type="Gene3D" id="3.30.450.20">
    <property type="entry name" value="PAS domain"/>
    <property type="match status" value="1"/>
</dbReference>
<feature type="domain" description="PAC" evidence="3">
    <location>
        <begin position="431"/>
        <end position="483"/>
    </location>
</feature>
<dbReference type="InterPro" id="IPR001610">
    <property type="entry name" value="PAC"/>
</dbReference>
<dbReference type="NCBIfam" id="TIGR00229">
    <property type="entry name" value="sensory_box"/>
    <property type="match status" value="1"/>
</dbReference>
<organism evidence="5">
    <name type="scientific">Planktothricoides sp. SpSt-374</name>
    <dbReference type="NCBI Taxonomy" id="2282167"/>
    <lineage>
        <taxon>Bacteria</taxon>
        <taxon>Bacillati</taxon>
        <taxon>Cyanobacteriota</taxon>
        <taxon>Cyanophyceae</taxon>
        <taxon>Oscillatoriophycideae</taxon>
        <taxon>Oscillatoriales</taxon>
        <taxon>Oscillatoriaceae</taxon>
        <taxon>Planktothricoides</taxon>
    </lineage>
</organism>
<dbReference type="EMBL" id="DSPX01000055">
    <property type="protein sequence ID" value="HGG00174.1"/>
    <property type="molecule type" value="Genomic_DNA"/>
</dbReference>
<feature type="region of interest" description="Disordered" evidence="1">
    <location>
        <begin position="1"/>
        <end position="22"/>
    </location>
</feature>
<dbReference type="InterPro" id="IPR003018">
    <property type="entry name" value="GAF"/>
</dbReference>
<dbReference type="PANTHER" id="PTHR46663:SF3">
    <property type="entry name" value="SLL0267 PROTEIN"/>
    <property type="match status" value="1"/>
</dbReference>
<dbReference type="InterPro" id="IPR000014">
    <property type="entry name" value="PAS"/>
</dbReference>
<name>A0A7C3VFG4_9CYAN</name>
<dbReference type="PROSITE" id="PS50113">
    <property type="entry name" value="PAC"/>
    <property type="match status" value="1"/>
</dbReference>
<dbReference type="InterPro" id="IPR000160">
    <property type="entry name" value="GGDEF_dom"/>
</dbReference>
<dbReference type="Gene3D" id="3.30.70.270">
    <property type="match status" value="1"/>
</dbReference>
<evidence type="ECO:0000256" key="1">
    <source>
        <dbReference type="SAM" id="MobiDB-lite"/>
    </source>
</evidence>
<proteinExistence type="predicted"/>
<dbReference type="Pfam" id="PF00990">
    <property type="entry name" value="GGDEF"/>
    <property type="match status" value="1"/>
</dbReference>
<dbReference type="SUPFAM" id="SSF55785">
    <property type="entry name" value="PYP-like sensor domain (PAS domain)"/>
    <property type="match status" value="1"/>
</dbReference>
<dbReference type="SMART" id="SM00065">
    <property type="entry name" value="GAF"/>
    <property type="match status" value="2"/>
</dbReference>
<dbReference type="CDD" id="cd01949">
    <property type="entry name" value="GGDEF"/>
    <property type="match status" value="1"/>
</dbReference>
<accession>A0A7C3VFG4</accession>
<sequence length="904" mass="100234">MRQHSPQQPMSLPTSSQHLGQQPYADEIDPEAAPLWSMLEQGSDGIALLAVETSGLGSHGHSPLPMETNFRFIAADRAAREMLICHTPEVKGLLLRECLPKAIAGQLWVHLYHGVQTGEPVEGEIWVEQASHLQLSGRGYPRSVSVQKLKAKILKLPTRSDKPNLVICLLRQPQNQQAQAEVRLLATITQDIAAAPNFHTCIATAMERVCEATDWDYGEAWLPSVDGAHLCCIAASYRGESPILANFKNTIASFTFLPNQGIPGRVWVSKQPEWHQDVSRLSPQIFHRTELAKTAGIKAALAVPILEGEQVLAVLVFFKSASRDEDQRLVDIVLAISTQLGALIKLKQVEAALRQAEQKYRSIFENSVEGIFQTTPDGHYLSANPMLARIYGYATPEALMEDLKDIQHQLYVEPSRRVQFQQLLQENDAVWGFESQIYRQDGTKIWISENARAIKDSNGELLCYEGTVVDITQRKVTEAQLQRRDSLLQGVAEAMNYLLVEQRSAEAVQKALATLGAAAGVERVYVCAKKPHQDGYVGDLEMQFEWRAGVGGSSTTIPLEQETGVESGVILTDRLYSALVKGSPVIFRRETAAVAPHQSDDSVLPPLETRFQECREDLSVLMVPMIVNGNLMGYVGFEARNLISDFCATIPPTENLLAIDTEAEELSVEVSPTPGHSASGWSKSEESILAAIANSIGAALDRYHQDQAIRHQAYHDALTGLPNRQQLEEYLPQALETARVTGEKVAVMFLDLDRFKLVNDSLGHAIGDRLLKEAAHRLRRCLREKDTIVRWGGDEFIIILEGLLSQEDATHIADRILEVLRPALIIEGHELYISGSLGIALYPDDGNDAQTLMKNADLALYRVKEKGRDNYQLYRAVMSLQASELITLTNELHVALECQEYSVS</sequence>
<feature type="compositionally biased region" description="Polar residues" evidence="1">
    <location>
        <begin position="1"/>
        <end position="20"/>
    </location>
</feature>
<dbReference type="AlphaFoldDB" id="A0A7C3VFG4"/>
<dbReference type="InterPro" id="IPR035965">
    <property type="entry name" value="PAS-like_dom_sf"/>
</dbReference>
<evidence type="ECO:0000313" key="5">
    <source>
        <dbReference type="EMBL" id="HGG00174.1"/>
    </source>
</evidence>